<dbReference type="Pfam" id="PF21760">
    <property type="entry name" value="SecD_1st"/>
    <property type="match status" value="1"/>
</dbReference>
<evidence type="ECO:0000313" key="4">
    <source>
        <dbReference type="Proteomes" id="UP000289555"/>
    </source>
</evidence>
<dbReference type="Proteomes" id="UP000289555">
    <property type="component" value="Chromosome"/>
</dbReference>
<evidence type="ECO:0000313" key="3">
    <source>
        <dbReference type="EMBL" id="BBI48535.1"/>
    </source>
</evidence>
<keyword evidence="4" id="KW-1185">Reference proteome</keyword>
<accession>A0ABN5WP05</accession>
<gene>
    <name evidence="3" type="ORF">HORIV_09560</name>
</gene>
<feature type="domain" description="Protein translocase subunit SecDF P1" evidence="2">
    <location>
        <begin position="2"/>
        <end position="38"/>
    </location>
</feature>
<dbReference type="InterPro" id="IPR048631">
    <property type="entry name" value="SecD_1st"/>
</dbReference>
<feature type="region of interest" description="Disordered" evidence="1">
    <location>
        <begin position="74"/>
        <end position="99"/>
    </location>
</feature>
<evidence type="ECO:0000256" key="1">
    <source>
        <dbReference type="SAM" id="MobiDB-lite"/>
    </source>
</evidence>
<reference evidence="4" key="1">
    <citation type="journal article" date="2019" name="Microbiol. Resour. Announc.">
        <title>Complete Genome Sequence of Halomonas olivaria, a Moderately Halophilic Bacterium Isolated from Olive Processing Effluents, Obtained by Nanopore Sequencing.</title>
        <authorList>
            <person name="Nagata S."/>
            <person name="Ii K.M."/>
            <person name="Tsukimi T."/>
            <person name="Miura M.C."/>
            <person name="Galipon J."/>
            <person name="Arakawa K."/>
        </authorList>
    </citation>
    <scope>NUCLEOTIDE SEQUENCE [LARGE SCALE GENOMIC DNA]</scope>
    <source>
        <strain evidence="4">TYRC17</strain>
    </source>
</reference>
<feature type="compositionally biased region" description="Polar residues" evidence="1">
    <location>
        <begin position="74"/>
        <end position="93"/>
    </location>
</feature>
<protein>
    <recommendedName>
        <fullName evidence="2">Protein translocase subunit SecDF P1 domain-containing protein</fullName>
    </recommendedName>
</protein>
<evidence type="ECO:0000259" key="2">
    <source>
        <dbReference type="Pfam" id="PF21760"/>
    </source>
</evidence>
<proteinExistence type="predicted"/>
<dbReference type="EMBL" id="AP019416">
    <property type="protein sequence ID" value="BBI48535.1"/>
    <property type="molecule type" value="Genomic_DNA"/>
</dbReference>
<dbReference type="Gene3D" id="3.30.70.3220">
    <property type="match status" value="1"/>
</dbReference>
<sequence>MVQRQGPNQIVVELPGVQDTVAAKRIVGATANLEFRLEARNDTPDNETETLTFRNDPARSAELMRDVIITGDSVSSASNSFDENGRPRSTSTWMAPVAR</sequence>
<organism evidence="3 4">
    <name type="scientific">Vreelandella olivaria</name>
    <dbReference type="NCBI Taxonomy" id="390919"/>
    <lineage>
        <taxon>Bacteria</taxon>
        <taxon>Pseudomonadati</taxon>
        <taxon>Pseudomonadota</taxon>
        <taxon>Gammaproteobacteria</taxon>
        <taxon>Oceanospirillales</taxon>
        <taxon>Halomonadaceae</taxon>
        <taxon>Vreelandella</taxon>
    </lineage>
</organism>
<name>A0ABN5WP05_9GAMM</name>